<reference evidence="1 2" key="1">
    <citation type="journal article" date="2014" name="PLoS ONE">
        <title>De novo Genome Assembly of the Fungal Plant Pathogen Pyrenophora semeniperda.</title>
        <authorList>
            <person name="Soliai M.M."/>
            <person name="Meyer S.E."/>
            <person name="Udall J.A."/>
            <person name="Elzinga D.E."/>
            <person name="Hermansen R.A."/>
            <person name="Bodily P.M."/>
            <person name="Hart A.A."/>
            <person name="Coleman C.E."/>
        </authorList>
    </citation>
    <scope>NUCLEOTIDE SEQUENCE [LARGE SCALE GENOMIC DNA]</scope>
    <source>
        <strain evidence="1 2">CCB06</strain>
        <tissue evidence="1">Mycelium</tissue>
    </source>
</reference>
<gene>
    <name evidence="1" type="ORF">GMOD_00003580</name>
</gene>
<proteinExistence type="predicted"/>
<name>A0A3M7MJJ7_9PLEO</name>
<evidence type="ECO:0000313" key="2">
    <source>
        <dbReference type="Proteomes" id="UP000265663"/>
    </source>
</evidence>
<dbReference type="AlphaFoldDB" id="A0A3M7MJJ7"/>
<dbReference type="Proteomes" id="UP000265663">
    <property type="component" value="Unassembled WGS sequence"/>
</dbReference>
<evidence type="ECO:0000313" key="1">
    <source>
        <dbReference type="EMBL" id="RMZ74529.1"/>
    </source>
</evidence>
<sequence length="493" mass="55156">MTEVVPFLSGMQQGQGYNTYLQSPCAKNAVTIEASSNPGNPPFSRKYTSELVESYESLAKSTRISAGAAVSGWGQSGSVNVSMLDRSEKLTGGQFESSTLTYQVEVLVQHQVGVGDRHTFNQIQTDNPKKTYGDRFIADFVRGGHFFARVSITARNSSETTELKQSAEIAMTMYGVQGKVTQEVENAITSIKKNSSVKIVIVESTGTSNNRSDGGSVTVNTKETSDLLAVKARADKFYEDADSGKHNYVLFAVLGKYTNLSNFGNSFVPFDYSVTVLRSWKLFDDFTLYQAIEKMIKAVPQTKFKSGSDHKDQLVTQAIDIFEDIRARVNRIAEHPEIAKETPTHMAPDSFRLDVLKAIKTTTYYAQSKPIPNSPDYWTDICLSSKDSSWALLFSFPAFDFGDLIGTEVVSFGKKYNSEDYVCLIGERAKDVDGYNEVSHFWIFPESVENFAMQMYAVSRVSSRNFMRVYAADQMDIERPRPNQRFWWFVPSA</sequence>
<dbReference type="EMBL" id="KE747844">
    <property type="protein sequence ID" value="RMZ74529.1"/>
    <property type="molecule type" value="Genomic_DNA"/>
</dbReference>
<organism evidence="1 2">
    <name type="scientific">Pyrenophora seminiperda CCB06</name>
    <dbReference type="NCBI Taxonomy" id="1302712"/>
    <lineage>
        <taxon>Eukaryota</taxon>
        <taxon>Fungi</taxon>
        <taxon>Dikarya</taxon>
        <taxon>Ascomycota</taxon>
        <taxon>Pezizomycotina</taxon>
        <taxon>Dothideomycetes</taxon>
        <taxon>Pleosporomycetidae</taxon>
        <taxon>Pleosporales</taxon>
        <taxon>Pleosporineae</taxon>
        <taxon>Pleosporaceae</taxon>
        <taxon>Pyrenophora</taxon>
    </lineage>
</organism>
<keyword evidence="2" id="KW-1185">Reference proteome</keyword>
<protein>
    <submittedName>
        <fullName evidence="1">Ase inhibitor propeptide</fullName>
    </submittedName>
</protein>
<accession>A0A3M7MJJ7</accession>
<dbReference type="OrthoDB" id="3231004at2759"/>